<keyword evidence="1" id="KW-0479">Metal-binding</keyword>
<dbReference type="Gene3D" id="3.60.10.10">
    <property type="entry name" value="Endonuclease/exonuclease/phosphatase"/>
    <property type="match status" value="1"/>
</dbReference>
<feature type="domain" description="CCHC-type" evidence="2">
    <location>
        <begin position="160"/>
        <end position="174"/>
    </location>
</feature>
<dbReference type="InterPro" id="IPR000477">
    <property type="entry name" value="RT_dom"/>
</dbReference>
<comment type="caution">
    <text evidence="3">The sequence shown here is derived from an EMBL/GenBank/DDBJ whole genome shotgun (WGS) entry which is preliminary data.</text>
</comment>
<gene>
    <name evidence="3" type="ORF">RHSIM_RhsimUnG0075100</name>
</gene>
<name>A0A834FWZ4_RHOSS</name>
<evidence type="ECO:0000313" key="4">
    <source>
        <dbReference type="Proteomes" id="UP000626092"/>
    </source>
</evidence>
<organism evidence="3 4">
    <name type="scientific">Rhododendron simsii</name>
    <name type="common">Sims's rhododendron</name>
    <dbReference type="NCBI Taxonomy" id="118357"/>
    <lineage>
        <taxon>Eukaryota</taxon>
        <taxon>Viridiplantae</taxon>
        <taxon>Streptophyta</taxon>
        <taxon>Embryophyta</taxon>
        <taxon>Tracheophyta</taxon>
        <taxon>Spermatophyta</taxon>
        <taxon>Magnoliopsida</taxon>
        <taxon>eudicotyledons</taxon>
        <taxon>Gunneridae</taxon>
        <taxon>Pentapetalae</taxon>
        <taxon>asterids</taxon>
        <taxon>Ericales</taxon>
        <taxon>Ericaceae</taxon>
        <taxon>Ericoideae</taxon>
        <taxon>Rhodoreae</taxon>
        <taxon>Rhododendron</taxon>
    </lineage>
</organism>
<keyword evidence="1" id="KW-0863">Zinc-finger</keyword>
<dbReference type="PROSITE" id="PS50158">
    <property type="entry name" value="ZF_CCHC"/>
    <property type="match status" value="1"/>
</dbReference>
<dbReference type="EMBL" id="WJXA01000183">
    <property type="protein sequence ID" value="KAF7114851.1"/>
    <property type="molecule type" value="Genomic_DNA"/>
</dbReference>
<dbReference type="InterPro" id="IPR036691">
    <property type="entry name" value="Endo/exonu/phosph_ase_sf"/>
</dbReference>
<dbReference type="GO" id="GO:0008270">
    <property type="term" value="F:zinc ion binding"/>
    <property type="evidence" value="ECO:0007669"/>
    <property type="project" value="UniProtKB-KW"/>
</dbReference>
<dbReference type="OrthoDB" id="1935089at2759"/>
<reference evidence="3" key="1">
    <citation type="submission" date="2019-11" db="EMBL/GenBank/DDBJ databases">
        <authorList>
            <person name="Liu Y."/>
            <person name="Hou J."/>
            <person name="Li T.-Q."/>
            <person name="Guan C.-H."/>
            <person name="Wu X."/>
            <person name="Wu H.-Z."/>
            <person name="Ling F."/>
            <person name="Zhang R."/>
            <person name="Shi X.-G."/>
            <person name="Ren J.-P."/>
            <person name="Chen E.-F."/>
            <person name="Sun J.-M."/>
        </authorList>
    </citation>
    <scope>NUCLEOTIDE SEQUENCE</scope>
    <source>
        <strain evidence="3">Adult_tree_wgs_1</strain>
        <tissue evidence="3">Leaves</tissue>
    </source>
</reference>
<dbReference type="Pfam" id="PF00078">
    <property type="entry name" value="RVT_1"/>
    <property type="match status" value="1"/>
</dbReference>
<sequence length="758" mass="86830">MADAEILDLEEGSGETGEICNLCLVGRILSPKTLNPTAIISVVTSVWKTRASFSVVPWQNNTFLFRFEDEKDRDSILHEGPWSIINNLLILNPFKGRRFGKLLAMETSTDGMLLGRSFLRVRVAVKIIDPLPKGFWLGRKPESNGDLRISYKYEKLSDYCYDCGRIGHDNRRCRFVNREDGMNSGYGPKLCIERVDEAEIRVNQLLSRRPESMTRSNGACTDSLLGERVAIQNPNQNHPQPKGVMGVMATFLEPCWCPPIARRQSAKNDRTLDGESDLVPIEVVMEEFAIQKGLVAGPKQPPPEWLALWWNNDVSVDVEVANKNVMHTVISSLVDSRCWASTLVYGNPTHAEKELVWNMIRGIAYSENVPWMCIGDFNQVLSVEDKRGGNIPKLGRIRVFREMLEDCGLTDLECKGPRFMWRNNRNEGDFIMERIDIAFANARWRETFDTALVMVEVAVGSDHSPLLLNTDFSLNKVKKSFKFESFWTTEEACKQIIADTWAQNVCEVGFNPELYVEEKVVIKKLADLWQKDFMFWHQRSRVNWLRMGDRNTRFFHLTTIRRRQRNQIAKLKDENGEWQTDHVLIANTIQSHFSKLYAHPPSRELEDIISLVDPVVSDEVNAALTKPVSMDEVVGDDVFTEVKEFFQNGDILREMNHTNVALIPKVSNPESMSQFQEEVQKERLCAIKMDLNKAYDRLCWDFLFAVLKKMGFNETWIGWIKECASTVKYSINANGEQVCNIIPNRGLRQGDPLSPYCC</sequence>
<dbReference type="PANTHER" id="PTHR33710:SF62">
    <property type="entry name" value="DUF4283 DOMAIN PROTEIN"/>
    <property type="match status" value="1"/>
</dbReference>
<keyword evidence="4" id="KW-1185">Reference proteome</keyword>
<dbReference type="Pfam" id="PF14111">
    <property type="entry name" value="DUF4283"/>
    <property type="match status" value="1"/>
</dbReference>
<dbReference type="Proteomes" id="UP000626092">
    <property type="component" value="Unassembled WGS sequence"/>
</dbReference>
<proteinExistence type="predicted"/>
<evidence type="ECO:0000256" key="1">
    <source>
        <dbReference type="PROSITE-ProRule" id="PRU00047"/>
    </source>
</evidence>
<accession>A0A834FWZ4</accession>
<protein>
    <recommendedName>
        <fullName evidence="2">CCHC-type domain-containing protein</fullName>
    </recommendedName>
</protein>
<dbReference type="InterPro" id="IPR025836">
    <property type="entry name" value="Zn_knuckle_CX2CX4HX4C"/>
</dbReference>
<evidence type="ECO:0000313" key="3">
    <source>
        <dbReference type="EMBL" id="KAF7114851.1"/>
    </source>
</evidence>
<dbReference type="GO" id="GO:0003676">
    <property type="term" value="F:nucleic acid binding"/>
    <property type="evidence" value="ECO:0007669"/>
    <property type="project" value="InterPro"/>
</dbReference>
<evidence type="ECO:0000259" key="2">
    <source>
        <dbReference type="PROSITE" id="PS50158"/>
    </source>
</evidence>
<dbReference type="AlphaFoldDB" id="A0A834FWZ4"/>
<dbReference type="SUPFAM" id="SSF56219">
    <property type="entry name" value="DNase I-like"/>
    <property type="match status" value="1"/>
</dbReference>
<dbReference type="Pfam" id="PF14392">
    <property type="entry name" value="zf-CCHC_4"/>
    <property type="match status" value="1"/>
</dbReference>
<dbReference type="InterPro" id="IPR001878">
    <property type="entry name" value="Znf_CCHC"/>
</dbReference>
<dbReference type="PANTHER" id="PTHR33710">
    <property type="entry name" value="BNAC02G09200D PROTEIN"/>
    <property type="match status" value="1"/>
</dbReference>
<keyword evidence="1" id="KW-0862">Zinc</keyword>
<dbReference type="InterPro" id="IPR025558">
    <property type="entry name" value="DUF4283"/>
</dbReference>